<dbReference type="InterPro" id="IPR036286">
    <property type="entry name" value="LexA/Signal_pep-like_sf"/>
</dbReference>
<dbReference type="PANTHER" id="PTHR33516:SF2">
    <property type="entry name" value="LEXA REPRESSOR-RELATED"/>
    <property type="match status" value="1"/>
</dbReference>
<dbReference type="SUPFAM" id="SSF47413">
    <property type="entry name" value="lambda repressor-like DNA-binding domains"/>
    <property type="match status" value="1"/>
</dbReference>
<dbReference type="EMBL" id="ACCL02000011">
    <property type="protein sequence ID" value="EET60374.1"/>
    <property type="molecule type" value="Genomic_DNA"/>
</dbReference>
<evidence type="ECO:0000313" key="3">
    <source>
        <dbReference type="Proteomes" id="UP000005561"/>
    </source>
</evidence>
<dbReference type="SMART" id="SM00530">
    <property type="entry name" value="HTH_XRE"/>
    <property type="match status" value="1"/>
</dbReference>
<dbReference type="InterPro" id="IPR039418">
    <property type="entry name" value="LexA-like"/>
</dbReference>
<feature type="domain" description="HTH cro/C1-type" evidence="1">
    <location>
        <begin position="8"/>
        <end position="63"/>
    </location>
</feature>
<dbReference type="InterPro" id="IPR010982">
    <property type="entry name" value="Lambda_DNA-bd_dom_sf"/>
</dbReference>
<reference evidence="2" key="1">
    <citation type="submission" date="2009-07" db="EMBL/GenBank/DDBJ databases">
        <authorList>
            <person name="Weinstock G."/>
            <person name="Sodergren E."/>
            <person name="Clifton S."/>
            <person name="Fulton L."/>
            <person name="Fulton B."/>
            <person name="Courtney L."/>
            <person name="Fronick C."/>
            <person name="Harrison M."/>
            <person name="Strong C."/>
            <person name="Farmer C."/>
            <person name="Delahaunty K."/>
            <person name="Markovic C."/>
            <person name="Hall O."/>
            <person name="Minx P."/>
            <person name="Tomlinson C."/>
            <person name="Mitreva M."/>
            <person name="Nelson J."/>
            <person name="Hou S."/>
            <person name="Wollam A."/>
            <person name="Pepin K.H."/>
            <person name="Johnson M."/>
            <person name="Bhonagiri V."/>
            <person name="Nash W.E."/>
            <person name="Warren W."/>
            <person name="Chinwalla A."/>
            <person name="Mardis E.R."/>
            <person name="Wilson R.K."/>
        </authorList>
    </citation>
    <scope>NUCLEOTIDE SEQUENCE [LARGE SCALE GENOMIC DNA]</scope>
    <source>
        <strain evidence="2">DSM 14469</strain>
    </source>
</reference>
<gene>
    <name evidence="2" type="ORF">BRYFOR_07570</name>
</gene>
<dbReference type="OrthoDB" id="2475196at2"/>
<evidence type="ECO:0000259" key="1">
    <source>
        <dbReference type="PROSITE" id="PS50943"/>
    </source>
</evidence>
<organism evidence="2 3">
    <name type="scientific">Marvinbryantia formatexigens DSM 14469</name>
    <dbReference type="NCBI Taxonomy" id="478749"/>
    <lineage>
        <taxon>Bacteria</taxon>
        <taxon>Bacillati</taxon>
        <taxon>Bacillota</taxon>
        <taxon>Clostridia</taxon>
        <taxon>Lachnospirales</taxon>
        <taxon>Lachnospiraceae</taxon>
        <taxon>Marvinbryantia</taxon>
    </lineage>
</organism>
<sequence length="206" mass="22802">MAEIGIRIREQREAIGMTQEELASKLGYKNKSSIAKIETGANDIVQSKVIEFADALNTTVSYLMGWEKTNVNSRKKGVTINVLGRVAAGIPIEAITDIIDTEEIPEEMAATGEFFGLQIHGDSMEPKFSEGDVVIVRQQDDAESGDIVIAMINGDDATCKRLRKYRDGIELVSTNPSYEPMFFSNEDIEQKPVKIIGKVVELRAKF</sequence>
<dbReference type="AlphaFoldDB" id="C6LG10"/>
<dbReference type="PANTHER" id="PTHR33516">
    <property type="entry name" value="LEXA REPRESSOR"/>
    <property type="match status" value="1"/>
</dbReference>
<dbReference type="Gene3D" id="2.10.109.10">
    <property type="entry name" value="Umud Fragment, subunit A"/>
    <property type="match status" value="1"/>
</dbReference>
<dbReference type="Pfam" id="PF01381">
    <property type="entry name" value="HTH_3"/>
    <property type="match status" value="1"/>
</dbReference>
<dbReference type="InterPro" id="IPR015927">
    <property type="entry name" value="Peptidase_S24_S26A/B/C"/>
</dbReference>
<comment type="caution">
    <text evidence="2">The sequence shown here is derived from an EMBL/GenBank/DDBJ whole genome shotgun (WGS) entry which is preliminary data.</text>
</comment>
<dbReference type="RefSeq" id="WP_006862354.1">
    <property type="nucleotide sequence ID" value="NZ_ACCL02000011.1"/>
</dbReference>
<evidence type="ECO:0000313" key="2">
    <source>
        <dbReference type="EMBL" id="EET60374.1"/>
    </source>
</evidence>
<keyword evidence="3" id="KW-1185">Reference proteome</keyword>
<dbReference type="eggNOG" id="COG1974">
    <property type="taxonomic scope" value="Bacteria"/>
</dbReference>
<dbReference type="Gene3D" id="1.10.260.40">
    <property type="entry name" value="lambda repressor-like DNA-binding domains"/>
    <property type="match status" value="1"/>
</dbReference>
<dbReference type="STRING" id="168384.SAMN05660368_03701"/>
<accession>C6LG10</accession>
<dbReference type="PROSITE" id="PS50943">
    <property type="entry name" value="HTH_CROC1"/>
    <property type="match status" value="1"/>
</dbReference>
<proteinExistence type="predicted"/>
<dbReference type="GO" id="GO:0003677">
    <property type="term" value="F:DNA binding"/>
    <property type="evidence" value="ECO:0007669"/>
    <property type="project" value="InterPro"/>
</dbReference>
<dbReference type="CDD" id="cd06529">
    <property type="entry name" value="S24_LexA-like"/>
    <property type="match status" value="1"/>
</dbReference>
<dbReference type="CDD" id="cd00093">
    <property type="entry name" value="HTH_XRE"/>
    <property type="match status" value="1"/>
</dbReference>
<dbReference type="Pfam" id="PF00717">
    <property type="entry name" value="Peptidase_S24"/>
    <property type="match status" value="1"/>
</dbReference>
<dbReference type="SUPFAM" id="SSF51306">
    <property type="entry name" value="LexA/Signal peptidase"/>
    <property type="match status" value="1"/>
</dbReference>
<dbReference type="InterPro" id="IPR050077">
    <property type="entry name" value="LexA_repressor"/>
</dbReference>
<name>C6LG10_9FIRM</name>
<protein>
    <submittedName>
        <fullName evidence="2">Repressor LexA</fullName>
    </submittedName>
</protein>
<dbReference type="Proteomes" id="UP000005561">
    <property type="component" value="Unassembled WGS sequence"/>
</dbReference>
<dbReference type="InterPro" id="IPR001387">
    <property type="entry name" value="Cro/C1-type_HTH"/>
</dbReference>